<evidence type="ECO:0000256" key="1">
    <source>
        <dbReference type="SAM" id="MobiDB-lite"/>
    </source>
</evidence>
<protein>
    <submittedName>
        <fullName evidence="2">Uncharacterized protein</fullName>
    </submittedName>
</protein>
<accession>A0A0E9NEZ9</accession>
<dbReference type="AlphaFoldDB" id="A0A0E9NEZ9"/>
<proteinExistence type="predicted"/>
<organism evidence="2 3">
    <name type="scientific">Saitoella complicata (strain BCRC 22490 / CBS 7301 / JCM 7358 / NBRC 10748 / NRRL Y-17804)</name>
    <dbReference type="NCBI Taxonomy" id="698492"/>
    <lineage>
        <taxon>Eukaryota</taxon>
        <taxon>Fungi</taxon>
        <taxon>Dikarya</taxon>
        <taxon>Ascomycota</taxon>
        <taxon>Taphrinomycotina</taxon>
        <taxon>Taphrinomycotina incertae sedis</taxon>
        <taxon>Saitoella</taxon>
    </lineage>
</organism>
<reference evidence="2 3" key="2">
    <citation type="journal article" date="2014" name="J. Gen. Appl. Microbiol.">
        <title>The early diverging ascomycetous budding yeast Saitoella complicata has three histone deacetylases belonging to the Clr6, Hos2, and Rpd3 lineages.</title>
        <authorList>
            <person name="Nishida H."/>
            <person name="Matsumoto T."/>
            <person name="Kondo S."/>
            <person name="Hamamoto M."/>
            <person name="Yoshikawa H."/>
        </authorList>
    </citation>
    <scope>NUCLEOTIDE SEQUENCE [LARGE SCALE GENOMIC DNA]</scope>
    <source>
        <strain evidence="2 3">NRRL Y-17804</strain>
    </source>
</reference>
<reference evidence="2 3" key="1">
    <citation type="journal article" date="2011" name="J. Gen. Appl. Microbiol.">
        <title>Draft genome sequencing of the enigmatic yeast Saitoella complicata.</title>
        <authorList>
            <person name="Nishida H."/>
            <person name="Hamamoto M."/>
            <person name="Sugiyama J."/>
        </authorList>
    </citation>
    <scope>NUCLEOTIDE SEQUENCE [LARGE SCALE GENOMIC DNA]</scope>
    <source>
        <strain evidence="2 3">NRRL Y-17804</strain>
    </source>
</reference>
<name>A0A0E9NEZ9_SAICN</name>
<dbReference type="EMBL" id="BACD03000012">
    <property type="protein sequence ID" value="GAO47975.1"/>
    <property type="molecule type" value="Genomic_DNA"/>
</dbReference>
<gene>
    <name evidence="2" type="ORF">G7K_2167-t1</name>
</gene>
<feature type="region of interest" description="Disordered" evidence="1">
    <location>
        <begin position="39"/>
        <end position="69"/>
    </location>
</feature>
<sequence length="176" mass="20151">MSRFSQLPMARSSLQISGLLLRCREALLFSPIGRTAKCGRPPRAQTPCTESAPPKGNLNKTCDTPHHTPYQPVAVSEKRDYRPLRPAFVRREEDRLYGLRHQTTHNTPFNAFNASRFRGFFAVYSSVEHYLALASRPLRFYTFLYNDVCDIVITQVGVFVVHPLSYQPEHSLIVRL</sequence>
<evidence type="ECO:0000313" key="3">
    <source>
        <dbReference type="Proteomes" id="UP000033140"/>
    </source>
</evidence>
<comment type="caution">
    <text evidence="2">The sequence shown here is derived from an EMBL/GenBank/DDBJ whole genome shotgun (WGS) entry which is preliminary data.</text>
</comment>
<reference evidence="2 3" key="3">
    <citation type="journal article" date="2015" name="Genome Announc.">
        <title>Draft Genome Sequence of the Archiascomycetous Yeast Saitoella complicata.</title>
        <authorList>
            <person name="Yamauchi K."/>
            <person name="Kondo S."/>
            <person name="Hamamoto M."/>
            <person name="Takahashi Y."/>
            <person name="Ogura Y."/>
            <person name="Hayashi T."/>
            <person name="Nishida H."/>
        </authorList>
    </citation>
    <scope>NUCLEOTIDE SEQUENCE [LARGE SCALE GENOMIC DNA]</scope>
    <source>
        <strain evidence="2 3">NRRL Y-17804</strain>
    </source>
</reference>
<keyword evidence="3" id="KW-1185">Reference proteome</keyword>
<evidence type="ECO:0000313" key="2">
    <source>
        <dbReference type="EMBL" id="GAO47975.1"/>
    </source>
</evidence>
<dbReference type="Proteomes" id="UP000033140">
    <property type="component" value="Unassembled WGS sequence"/>
</dbReference>